<dbReference type="InterPro" id="IPR003423">
    <property type="entry name" value="OMP_efflux"/>
</dbReference>
<name>A0A1H3LF87_9BURK</name>
<dbReference type="SUPFAM" id="SSF56954">
    <property type="entry name" value="Outer membrane efflux proteins (OEP)"/>
    <property type="match status" value="1"/>
</dbReference>
<dbReference type="Pfam" id="PF02321">
    <property type="entry name" value="OEP"/>
    <property type="match status" value="2"/>
</dbReference>
<dbReference type="Gene3D" id="2.20.200.10">
    <property type="entry name" value="Outer membrane efflux proteins (OEP)"/>
    <property type="match status" value="1"/>
</dbReference>
<evidence type="ECO:0000313" key="3">
    <source>
        <dbReference type="EMBL" id="SDY63102.1"/>
    </source>
</evidence>
<dbReference type="GO" id="GO:0015562">
    <property type="term" value="F:efflux transmembrane transporter activity"/>
    <property type="evidence" value="ECO:0007669"/>
    <property type="project" value="InterPro"/>
</dbReference>
<proteinExistence type="inferred from homology"/>
<feature type="chain" id="PRO_5010000986" evidence="2">
    <location>
        <begin position="20"/>
        <end position="501"/>
    </location>
</feature>
<dbReference type="RefSeq" id="WP_083393588.1">
    <property type="nucleotide sequence ID" value="NZ_CP141274.1"/>
</dbReference>
<comment type="subcellular location">
    <subcellularLocation>
        <location evidence="2">Cell membrane</location>
        <topology evidence="2">Lipid-anchor</topology>
    </subcellularLocation>
</comment>
<dbReference type="PANTHER" id="PTHR30203:SF25">
    <property type="entry name" value="OUTER MEMBRANE PROTEIN-RELATED"/>
    <property type="match status" value="1"/>
</dbReference>
<keyword evidence="2" id="KW-0812">Transmembrane</keyword>
<dbReference type="Proteomes" id="UP000183417">
    <property type="component" value="Unassembled WGS sequence"/>
</dbReference>
<evidence type="ECO:0000256" key="1">
    <source>
        <dbReference type="ARBA" id="ARBA00007613"/>
    </source>
</evidence>
<dbReference type="EMBL" id="FNPE01000006">
    <property type="protein sequence ID" value="SDY63102.1"/>
    <property type="molecule type" value="Genomic_DNA"/>
</dbReference>
<reference evidence="3 4" key="1">
    <citation type="submission" date="2016-10" db="EMBL/GenBank/DDBJ databases">
        <authorList>
            <person name="de Groot N.N."/>
        </authorList>
    </citation>
    <scope>NUCLEOTIDE SEQUENCE [LARGE SCALE GENOMIC DNA]</scope>
    <source>
        <strain evidence="3 4">LMG 24775</strain>
    </source>
</reference>
<protein>
    <submittedName>
        <fullName evidence="3">Efflux transporter, outer membrane factor (OMF) lipoprotein, NodT family</fullName>
    </submittedName>
</protein>
<keyword evidence="2 3" id="KW-0449">Lipoprotein</keyword>
<keyword evidence="2" id="KW-0564">Palmitate</keyword>
<dbReference type="Gene3D" id="1.20.1600.10">
    <property type="entry name" value="Outer membrane efflux proteins (OEP)"/>
    <property type="match status" value="1"/>
</dbReference>
<gene>
    <name evidence="3" type="ORF">SAMN05421547_106176</name>
</gene>
<dbReference type="NCBIfam" id="TIGR01845">
    <property type="entry name" value="outer_NodT"/>
    <property type="match status" value="1"/>
</dbReference>
<keyword evidence="2" id="KW-0732">Signal</keyword>
<feature type="signal peptide" evidence="2">
    <location>
        <begin position="1"/>
        <end position="19"/>
    </location>
</feature>
<keyword evidence="2" id="KW-1134">Transmembrane beta strand</keyword>
<comment type="similarity">
    <text evidence="1 2">Belongs to the outer membrane factor (OMF) (TC 1.B.17) family.</text>
</comment>
<keyword evidence="2" id="KW-0472">Membrane</keyword>
<dbReference type="PANTHER" id="PTHR30203">
    <property type="entry name" value="OUTER MEMBRANE CATION EFFLUX PROTEIN"/>
    <property type="match status" value="1"/>
</dbReference>
<accession>A0A1H3LF87</accession>
<dbReference type="GeneID" id="94690293"/>
<sequence>MPRLAAPVFLMLASLCSGCAVGPDYQPPATALPQAYMGGRVLGEGKPPSPDSPTHLAAWWAAFGDAQMARLVTAALQQNLDVAQAAGRVLQARAGLDAAAAALRPSAQVSAQTARSYQSVETPLGRVLDSMPGFDRYGSAQEANLGASWELDLFGGLRRARQASLAEYQASEAGATAVRLAVAAQTADIYIQIRGLQARLAVARSQVQTQQQLRSIVELRFGKGLAPELQLRQVEGALARAQATVPPLENALEAALNAMDVMLATAPGTHRAELADPRPVPVLPTLSLAEAPGDLLRRRPDLIAAERRLAASNARIGVAIAEYYPKLSISGLIGSATSISAGNLFSAGASQASVVGGLRWRLFDFGRINAQIHQAQAQEAESLAAYRQSVLRATEEVENALVSLDRRQELMAVLARGADALTRARQAAGAAYDKGVVSLIEVLQADESLLGVLDAQAQARMESARSTVAIFKALGGGWKPEPLPSRALATASHGLPASVAP</sequence>
<organism evidence="3 4">
    <name type="scientific">Delftia lacustris</name>
    <dbReference type="NCBI Taxonomy" id="558537"/>
    <lineage>
        <taxon>Bacteria</taxon>
        <taxon>Pseudomonadati</taxon>
        <taxon>Pseudomonadota</taxon>
        <taxon>Betaproteobacteria</taxon>
        <taxon>Burkholderiales</taxon>
        <taxon>Comamonadaceae</taxon>
        <taxon>Delftia</taxon>
    </lineage>
</organism>
<evidence type="ECO:0000313" key="4">
    <source>
        <dbReference type="Proteomes" id="UP000183417"/>
    </source>
</evidence>
<dbReference type="InterPro" id="IPR010131">
    <property type="entry name" value="MdtP/NodT-like"/>
</dbReference>
<dbReference type="AlphaFoldDB" id="A0A1H3LF87"/>
<evidence type="ECO:0000256" key="2">
    <source>
        <dbReference type="RuleBase" id="RU362097"/>
    </source>
</evidence>
<dbReference type="GO" id="GO:0005886">
    <property type="term" value="C:plasma membrane"/>
    <property type="evidence" value="ECO:0007669"/>
    <property type="project" value="UniProtKB-SubCell"/>
</dbReference>